<reference evidence="2" key="1">
    <citation type="journal article" date="2019" name="bioRxiv">
        <title>The Genome of the Zebra Mussel, Dreissena polymorpha: A Resource for Invasive Species Research.</title>
        <authorList>
            <person name="McCartney M.A."/>
            <person name="Auch B."/>
            <person name="Kono T."/>
            <person name="Mallez S."/>
            <person name="Zhang Y."/>
            <person name="Obille A."/>
            <person name="Becker A."/>
            <person name="Abrahante J.E."/>
            <person name="Garbe J."/>
            <person name="Badalamenti J.P."/>
            <person name="Herman A."/>
            <person name="Mangelson H."/>
            <person name="Liachko I."/>
            <person name="Sullivan S."/>
            <person name="Sone E.D."/>
            <person name="Koren S."/>
            <person name="Silverstein K.A.T."/>
            <person name="Beckman K.B."/>
            <person name="Gohl D.M."/>
        </authorList>
    </citation>
    <scope>NUCLEOTIDE SEQUENCE</scope>
    <source>
        <strain evidence="2">Duluth1</strain>
        <tissue evidence="2">Whole animal</tissue>
    </source>
</reference>
<accession>A0A9D4MV50</accession>
<organism evidence="2 3">
    <name type="scientific">Dreissena polymorpha</name>
    <name type="common">Zebra mussel</name>
    <name type="synonym">Mytilus polymorpha</name>
    <dbReference type="NCBI Taxonomy" id="45954"/>
    <lineage>
        <taxon>Eukaryota</taxon>
        <taxon>Metazoa</taxon>
        <taxon>Spiralia</taxon>
        <taxon>Lophotrochozoa</taxon>
        <taxon>Mollusca</taxon>
        <taxon>Bivalvia</taxon>
        <taxon>Autobranchia</taxon>
        <taxon>Heteroconchia</taxon>
        <taxon>Euheterodonta</taxon>
        <taxon>Imparidentia</taxon>
        <taxon>Neoheterodontei</taxon>
        <taxon>Myida</taxon>
        <taxon>Dreissenoidea</taxon>
        <taxon>Dreissenidae</taxon>
        <taxon>Dreissena</taxon>
    </lineage>
</organism>
<evidence type="ECO:0000313" key="2">
    <source>
        <dbReference type="EMBL" id="KAH3884358.1"/>
    </source>
</evidence>
<proteinExistence type="predicted"/>
<gene>
    <name evidence="2" type="ORF">DPMN_008336</name>
</gene>
<evidence type="ECO:0000256" key="1">
    <source>
        <dbReference type="SAM" id="Phobius"/>
    </source>
</evidence>
<protein>
    <submittedName>
        <fullName evidence="2">Uncharacterized protein</fullName>
    </submittedName>
</protein>
<dbReference type="Proteomes" id="UP000828390">
    <property type="component" value="Unassembled WGS sequence"/>
</dbReference>
<reference evidence="2" key="2">
    <citation type="submission" date="2020-11" db="EMBL/GenBank/DDBJ databases">
        <authorList>
            <person name="McCartney M.A."/>
            <person name="Auch B."/>
            <person name="Kono T."/>
            <person name="Mallez S."/>
            <person name="Becker A."/>
            <person name="Gohl D.M."/>
            <person name="Silverstein K.A.T."/>
            <person name="Koren S."/>
            <person name="Bechman K.B."/>
            <person name="Herman A."/>
            <person name="Abrahante J.E."/>
            <person name="Garbe J."/>
        </authorList>
    </citation>
    <scope>NUCLEOTIDE SEQUENCE</scope>
    <source>
        <strain evidence="2">Duluth1</strain>
        <tissue evidence="2">Whole animal</tissue>
    </source>
</reference>
<keyword evidence="3" id="KW-1185">Reference proteome</keyword>
<comment type="caution">
    <text evidence="2">The sequence shown here is derived from an EMBL/GenBank/DDBJ whole genome shotgun (WGS) entry which is preliminary data.</text>
</comment>
<keyword evidence="1" id="KW-0812">Transmembrane</keyword>
<feature type="transmembrane region" description="Helical" evidence="1">
    <location>
        <begin position="622"/>
        <end position="642"/>
    </location>
</feature>
<name>A0A9D4MV50_DREPO</name>
<dbReference type="EMBL" id="JAIWYP010000001">
    <property type="protein sequence ID" value="KAH3884358.1"/>
    <property type="molecule type" value="Genomic_DNA"/>
</dbReference>
<evidence type="ECO:0000313" key="3">
    <source>
        <dbReference type="Proteomes" id="UP000828390"/>
    </source>
</evidence>
<sequence length="643" mass="70197">MFLLDVDPTVPTANSLDFCPGSAKKGVKQCHLAPCISNALDIECIDSGSVQPNTSIAYEQCDTSFLPLTVVTGCQCRASSGFELNVTVHDADNNNPIPKIKVSFDGIEQTTNVYGNAVITIPFSNPNPVITLIDPLAVYLPSSKPLTITSLFGSEKMYMLKKGAPINIDPTKQNTLPMIPSSPNVKLEIPPNAFRTPDGKLPNGTVKLSISVFPPSLDIGEKAPGVFSARTSDGMLEELETQGVFTLTATDSANTPLNSGPIRVQAGNNFRLFELGGDGNWVLLTPMAVNKRRAADLTTFVGTISINTQMVRWYNIDKFSENSKCWVKLHVFDPITNELFQQASDTSYRVSIVETFVEGDTTSVLPMRYYLSTQHQCLEVRCNNPRTGYVPTGYFVMEVSIAFQNSLITIPSFPWPKENYAMPVQTILTALNYSTNNESPGRIKINMNASSDGVFFDNVTKCEMKTLNAGGNSLVFSAARPTSADPYNGTSQRCVARVRVNLDNFSSVEVSSPLNFTSTSIWGNSFFRAYGQTSDFNSTSGKIVFCMEYRCSTAGEQTSSSVTLNDGVFAQVRFYCNSSFIAPVRSTTGLGFFLNNQSNVTAAINECNGNTSDFALDKNCTGMFVLFFIAGALFYVYNIFVYG</sequence>
<keyword evidence="1" id="KW-0472">Membrane</keyword>
<keyword evidence="1" id="KW-1133">Transmembrane helix</keyword>
<dbReference type="AlphaFoldDB" id="A0A9D4MV50"/>